<keyword evidence="4" id="KW-1185">Reference proteome</keyword>
<dbReference type="InterPro" id="IPR010872">
    <property type="entry name" value="MDMPI_C-term_domain"/>
</dbReference>
<dbReference type="PANTHER" id="PTHR40758">
    <property type="entry name" value="CONSERVED PROTEIN"/>
    <property type="match status" value="1"/>
</dbReference>
<reference evidence="4" key="1">
    <citation type="submission" date="2016-10" db="EMBL/GenBank/DDBJ databases">
        <authorList>
            <person name="Varghese N."/>
            <person name="Submissions S."/>
        </authorList>
    </citation>
    <scope>NUCLEOTIDE SEQUENCE [LARGE SCALE GENOMIC DNA]</scope>
    <source>
        <strain evidence="4">IBRC-M 10655</strain>
    </source>
</reference>
<evidence type="ECO:0000259" key="1">
    <source>
        <dbReference type="Pfam" id="PF07398"/>
    </source>
</evidence>
<dbReference type="GO" id="GO:0046872">
    <property type="term" value="F:metal ion binding"/>
    <property type="evidence" value="ECO:0007669"/>
    <property type="project" value="InterPro"/>
</dbReference>
<evidence type="ECO:0000259" key="2">
    <source>
        <dbReference type="Pfam" id="PF11716"/>
    </source>
</evidence>
<proteinExistence type="predicted"/>
<dbReference type="STRING" id="504798.SAMN05421871_102938"/>
<sequence>MSGTPLLDYDRYLDILEHEGGLLAASAEAADHDRPIPGCPGLDIGETVRHVGSVYRTVVSWIRAGDRPTSWQRQPLGDQTVEDYLRDGLRALLGELVTHHPDEPCPTWDPAQHHYGFWGRRMAHESTVHRIDVQTAAGGEIDLVEPEVALDGIDEVLRLWFTHRLSVLGVSGTRRGTVALKAGDRFWVATLGPVTTKATRATAAEAETADASVSGDAVELYLWLWGRRAVFDRSLTLEGDLDISSQMWALLRLATR</sequence>
<accession>A0A1H0JKJ5</accession>
<dbReference type="Pfam" id="PF11716">
    <property type="entry name" value="MDMPI_N"/>
    <property type="match status" value="1"/>
</dbReference>
<feature type="domain" description="Mycothiol-dependent maleylpyruvate isomerase metal-binding" evidence="2">
    <location>
        <begin position="21"/>
        <end position="134"/>
    </location>
</feature>
<dbReference type="Pfam" id="PF07398">
    <property type="entry name" value="MDMPI_C"/>
    <property type="match status" value="1"/>
</dbReference>
<dbReference type="RefSeq" id="WP_091371667.1">
    <property type="nucleotide sequence ID" value="NZ_FNDV01000002.1"/>
</dbReference>
<feature type="domain" description="MDMPI C-terminal" evidence="1">
    <location>
        <begin position="147"/>
        <end position="241"/>
    </location>
</feature>
<evidence type="ECO:0000313" key="3">
    <source>
        <dbReference type="EMBL" id="SDO43949.1"/>
    </source>
</evidence>
<evidence type="ECO:0000313" key="4">
    <source>
        <dbReference type="Proteomes" id="UP000199651"/>
    </source>
</evidence>
<dbReference type="GO" id="GO:0005886">
    <property type="term" value="C:plasma membrane"/>
    <property type="evidence" value="ECO:0007669"/>
    <property type="project" value="TreeGrafter"/>
</dbReference>
<dbReference type="InterPro" id="IPR024344">
    <property type="entry name" value="MDMPI_metal-binding"/>
</dbReference>
<dbReference type="PANTHER" id="PTHR40758:SF1">
    <property type="entry name" value="CONSERVED PROTEIN"/>
    <property type="match status" value="1"/>
</dbReference>
<dbReference type="OrthoDB" id="3671213at2"/>
<dbReference type="EMBL" id="FNJB01000003">
    <property type="protein sequence ID" value="SDO43949.1"/>
    <property type="molecule type" value="Genomic_DNA"/>
</dbReference>
<name>A0A1H0JKJ5_9PSEU</name>
<dbReference type="AlphaFoldDB" id="A0A1H0JKJ5"/>
<protein>
    <submittedName>
        <fullName evidence="3">TIGR03083 family protein</fullName>
    </submittedName>
</protein>
<organism evidence="3 4">
    <name type="scientific">Actinokineospora alba</name>
    <dbReference type="NCBI Taxonomy" id="504798"/>
    <lineage>
        <taxon>Bacteria</taxon>
        <taxon>Bacillati</taxon>
        <taxon>Actinomycetota</taxon>
        <taxon>Actinomycetes</taxon>
        <taxon>Pseudonocardiales</taxon>
        <taxon>Pseudonocardiaceae</taxon>
        <taxon>Actinokineospora</taxon>
    </lineage>
</organism>
<gene>
    <name evidence="3" type="ORF">SAMN05192558_103111</name>
</gene>
<dbReference type="Proteomes" id="UP000199651">
    <property type="component" value="Unassembled WGS sequence"/>
</dbReference>